<protein>
    <submittedName>
        <fullName evidence="1">Phage tail protein</fullName>
    </submittedName>
</protein>
<reference evidence="1 2" key="1">
    <citation type="journal article" date="2019" name="Anaerobe">
        <title>Brachyspira catarrhinii sp. nov., an anaerobic intestinal spirochaete isolated from vervet monkeys may have been misidentified as Brachyspira aalborgi in previous studies.</title>
        <authorList>
            <person name="Phillips N.D."/>
            <person name="La T."/>
            <person name="Hampson D.J."/>
        </authorList>
    </citation>
    <scope>NUCLEOTIDE SEQUENCE [LARGE SCALE GENOMIC DNA]</scope>
    <source>
        <strain evidence="1 2">Z12</strain>
    </source>
</reference>
<name>A0ABY2TM67_9SPIR</name>
<proteinExistence type="predicted"/>
<comment type="caution">
    <text evidence="1">The sequence shown here is derived from an EMBL/GenBank/DDBJ whole genome shotgun (WGS) entry which is preliminary data.</text>
</comment>
<feature type="non-terminal residue" evidence="1">
    <location>
        <position position="96"/>
    </location>
</feature>
<gene>
    <name evidence="1" type="ORF">EZH24_12625</name>
</gene>
<dbReference type="EMBL" id="SJDU01000612">
    <property type="protein sequence ID" value="TKZ24750.1"/>
    <property type="molecule type" value="Genomic_DNA"/>
</dbReference>
<organism evidence="1 2">
    <name type="scientific">Brachyspira catarrhinii</name>
    <dbReference type="NCBI Taxonomy" id="2528966"/>
    <lineage>
        <taxon>Bacteria</taxon>
        <taxon>Pseudomonadati</taxon>
        <taxon>Spirochaetota</taxon>
        <taxon>Spirochaetia</taxon>
        <taxon>Brachyspirales</taxon>
        <taxon>Brachyspiraceae</taxon>
        <taxon>Brachyspira</taxon>
    </lineage>
</organism>
<sequence>MVSSGKGTILNYFGLSNTYNPFTDENALQIVQDLNFEIPSLEPFENAGYVAVSTGLLATSLSFLNDSVLAIYDTDGTTKIADLVNIIGELGNDKYV</sequence>
<evidence type="ECO:0000313" key="1">
    <source>
        <dbReference type="EMBL" id="TKZ24750.1"/>
    </source>
</evidence>
<keyword evidence="2" id="KW-1185">Reference proteome</keyword>
<evidence type="ECO:0000313" key="2">
    <source>
        <dbReference type="Proteomes" id="UP000310168"/>
    </source>
</evidence>
<accession>A0ABY2TM67</accession>
<dbReference type="Proteomes" id="UP000310168">
    <property type="component" value="Unassembled WGS sequence"/>
</dbReference>